<name>A0ABU3F0I1_9ENTE</name>
<accession>A0ABU3F0I1</accession>
<organism evidence="2 3">
    <name type="scientific">Enterococcus hulanensis</name>
    <dbReference type="NCBI Taxonomy" id="2559929"/>
    <lineage>
        <taxon>Bacteria</taxon>
        <taxon>Bacillati</taxon>
        <taxon>Bacillota</taxon>
        <taxon>Bacilli</taxon>
        <taxon>Lactobacillales</taxon>
        <taxon>Enterococcaceae</taxon>
        <taxon>Enterococcus</taxon>
    </lineage>
</organism>
<proteinExistence type="predicted"/>
<comment type="caution">
    <text evidence="2">The sequence shown here is derived from an EMBL/GenBank/DDBJ whole genome shotgun (WGS) entry which is preliminary data.</text>
</comment>
<gene>
    <name evidence="2" type="ORF">P7D85_12700</name>
</gene>
<evidence type="ECO:0000256" key="1">
    <source>
        <dbReference type="SAM" id="Phobius"/>
    </source>
</evidence>
<protein>
    <recommendedName>
        <fullName evidence="4">LPXTG cell wall anchor domain-containing protein</fullName>
    </recommendedName>
</protein>
<dbReference type="EMBL" id="JARPYI010000007">
    <property type="protein sequence ID" value="MDT2600640.1"/>
    <property type="molecule type" value="Genomic_DNA"/>
</dbReference>
<dbReference type="Proteomes" id="UP001252875">
    <property type="component" value="Unassembled WGS sequence"/>
</dbReference>
<sequence length="1009" mass="112758">MKKSRVKIISMIMLILSTYIIGFFSLNTDKALAATLQDSLNITAYTAEKSPGGGTSLETGQRLRVHMEFEINPLPEGTQTGDTFEISVPDTYLFEFIGTKGTLGDDSSDPYLTYEIKDNKIIFTICDAAVEAQRLYDGKLDLKAIARRTGENIDGGGNGQGPILEITPAPDPTVYPPQDRPYPDENKYLYKDGKQIDGENAIAWAMRVNYQDYGAAFDNYTKDQGATKIVDKANGLLVDHLTPGTHFRENSLWVTVPNYIITTDAAGSRMGDRQLGANNEGAEQKIPFSDFVIEKEGNGAAFLKLEQEDRTYQEFQDYVQAYPDANSGQRAYGVFKHDDGTETVLIAFGTMPGSEHYYEDLRAHFTDYGAEAGIHEAIDEDDTLTNEQKTQLHAIYGKGEDSPSGGAIIAYDVAFFVDVDVPEYGSGTYTNDLKYIYNDNDLEDTCGESDFEAIWGSIKADFLKVRKKVSGDEGKELSEGKTFTFRIRDRYNNVVAYGKTKTEVTHKGVEVEVVFYRDENYTIPVENVIETDPNHWSNFLIDGRWYYIEEVDTDGYEVHIQDTKGNDTNQFKYDSKIDRHWNFVIVNQEPINLEAEKKIIGIGSLASDKNFEFELRDTRDNSVVAYGKTTIKKADGKNKNKPITFYTDNTYTEEITNWKKMTIGGVETVILEDGVTYELVEVDSQGYKVTYYTQDPSSGDSVEGNTYTADYENGGKFSFAVTNQDTFDFEANKMVEGTGALTPNKTYKFELKDLSSAGTPVVAYGKVTISDKGTNKAIEFFTTSDYSAANKITDWAKILEEGKNYQLVETDTQNYQPIYSGGTGAKNNEFQVVYNDPTKKITINTQNQDTFDFSAKKKVTGDGVFEGETFKFQLVDSNDQVVAHGKAEVSAKDTDVSINFYTDLADESTKITDWTDILTEGETYRLKEVDDSGYAVTYKDQDGTETNQFTVQFNTGKSMSIHVENRRGKVPLPETGGEGSRQQMIFASVFLAFIILVGGIIEYRRKAGA</sequence>
<dbReference type="RefSeq" id="WP_311822607.1">
    <property type="nucleotide sequence ID" value="NZ_JARPYF010000003.1"/>
</dbReference>
<dbReference type="InterPro" id="IPR008966">
    <property type="entry name" value="Adhesion_dom_sf"/>
</dbReference>
<keyword evidence="1" id="KW-1133">Transmembrane helix</keyword>
<dbReference type="Gene3D" id="2.60.40.1140">
    <property type="entry name" value="Collagen-binding surface protein Cna, B-type domain"/>
    <property type="match status" value="2"/>
</dbReference>
<feature type="transmembrane region" description="Helical" evidence="1">
    <location>
        <begin position="984"/>
        <end position="1003"/>
    </location>
</feature>
<evidence type="ECO:0000313" key="3">
    <source>
        <dbReference type="Proteomes" id="UP001252875"/>
    </source>
</evidence>
<dbReference type="SUPFAM" id="SSF49401">
    <property type="entry name" value="Bacterial adhesins"/>
    <property type="match status" value="1"/>
</dbReference>
<evidence type="ECO:0000313" key="2">
    <source>
        <dbReference type="EMBL" id="MDT2600640.1"/>
    </source>
</evidence>
<keyword evidence="3" id="KW-1185">Reference proteome</keyword>
<evidence type="ECO:0008006" key="4">
    <source>
        <dbReference type="Google" id="ProtNLM"/>
    </source>
</evidence>
<reference evidence="2 3" key="1">
    <citation type="submission" date="2023-03" db="EMBL/GenBank/DDBJ databases">
        <authorList>
            <person name="Shen W."/>
            <person name="Cai J."/>
        </authorList>
    </citation>
    <scope>NUCLEOTIDE SEQUENCE [LARGE SCALE GENOMIC DNA]</scope>
    <source>
        <strain evidence="2 3">D6-4</strain>
    </source>
</reference>
<keyword evidence="1" id="KW-0472">Membrane</keyword>
<keyword evidence="1" id="KW-0812">Transmembrane</keyword>